<dbReference type="Pfam" id="PF12836">
    <property type="entry name" value="HHH_3"/>
    <property type="match status" value="1"/>
</dbReference>
<dbReference type="InterPro" id="IPR004509">
    <property type="entry name" value="Competence_ComEA_HhH"/>
</dbReference>
<feature type="signal peptide" evidence="3">
    <location>
        <begin position="1"/>
        <end position="20"/>
    </location>
</feature>
<organism evidence="5 6">
    <name type="scientific">Dyella soli</name>
    <dbReference type="NCBI Taxonomy" id="522319"/>
    <lineage>
        <taxon>Bacteria</taxon>
        <taxon>Pseudomonadati</taxon>
        <taxon>Pseudomonadota</taxon>
        <taxon>Gammaproteobacteria</taxon>
        <taxon>Lysobacterales</taxon>
        <taxon>Rhodanobacteraceae</taxon>
        <taxon>Dyella</taxon>
    </lineage>
</organism>
<dbReference type="GO" id="GO:0015627">
    <property type="term" value="C:type II protein secretion system complex"/>
    <property type="evidence" value="ECO:0007669"/>
    <property type="project" value="TreeGrafter"/>
</dbReference>
<evidence type="ECO:0000313" key="5">
    <source>
        <dbReference type="EMBL" id="TCI12396.1"/>
    </source>
</evidence>
<dbReference type="EMBL" id="SJTG01000001">
    <property type="protein sequence ID" value="TCI12396.1"/>
    <property type="molecule type" value="Genomic_DNA"/>
</dbReference>
<dbReference type="AlphaFoldDB" id="A0A4R0YZY1"/>
<dbReference type="RefSeq" id="WP_131150824.1">
    <property type="nucleotide sequence ID" value="NZ_SJTG01000001.1"/>
</dbReference>
<evidence type="ECO:0000313" key="6">
    <source>
        <dbReference type="Proteomes" id="UP000291822"/>
    </source>
</evidence>
<dbReference type="InterPro" id="IPR010994">
    <property type="entry name" value="RuvA_2-like"/>
</dbReference>
<dbReference type="InterPro" id="IPR003583">
    <property type="entry name" value="Hlx-hairpin-Hlx_DNA-bd_motif"/>
</dbReference>
<gene>
    <name evidence="5" type="ORF">EZM97_03340</name>
</gene>
<dbReference type="PANTHER" id="PTHR21180">
    <property type="entry name" value="ENDONUCLEASE/EXONUCLEASE/PHOSPHATASE FAMILY DOMAIN-CONTAINING PROTEIN 1"/>
    <property type="match status" value="1"/>
</dbReference>
<evidence type="ECO:0000259" key="4">
    <source>
        <dbReference type="SMART" id="SM00278"/>
    </source>
</evidence>
<name>A0A4R0YZY1_9GAMM</name>
<evidence type="ECO:0000256" key="2">
    <source>
        <dbReference type="SAM" id="MobiDB-lite"/>
    </source>
</evidence>
<dbReference type="PANTHER" id="PTHR21180:SF32">
    <property type="entry name" value="ENDONUCLEASE_EXONUCLEASE_PHOSPHATASE FAMILY DOMAIN-CONTAINING PROTEIN 1"/>
    <property type="match status" value="1"/>
</dbReference>
<dbReference type="InterPro" id="IPR051675">
    <property type="entry name" value="Endo/Exo/Phosphatase_dom_1"/>
</dbReference>
<sequence length="111" mass="11427">MLRKFAAGAMALVVSLSAQAGTPVNVNTADAATIAQSLDGIGPSKASAIVAWRETNGPFKNVDELAQIKGIGADTLERNRSYIQVAENRPTTTKRPAPAAAKATPAQPAAK</sequence>
<dbReference type="GO" id="GO:0015628">
    <property type="term" value="P:protein secretion by the type II secretion system"/>
    <property type="evidence" value="ECO:0007669"/>
    <property type="project" value="TreeGrafter"/>
</dbReference>
<feature type="domain" description="Helix-hairpin-helix DNA-binding motif class 1" evidence="4">
    <location>
        <begin position="33"/>
        <end position="52"/>
    </location>
</feature>
<feature type="region of interest" description="Disordered" evidence="2">
    <location>
        <begin position="86"/>
        <end position="111"/>
    </location>
</feature>
<dbReference type="NCBIfam" id="TIGR00426">
    <property type="entry name" value="competence protein ComEA helix-hairpin-helix repeat region"/>
    <property type="match status" value="1"/>
</dbReference>
<keyword evidence="1" id="KW-0963">Cytoplasm</keyword>
<dbReference type="GO" id="GO:0003677">
    <property type="term" value="F:DNA binding"/>
    <property type="evidence" value="ECO:0007669"/>
    <property type="project" value="InterPro"/>
</dbReference>
<feature type="compositionally biased region" description="Low complexity" evidence="2">
    <location>
        <begin position="90"/>
        <end position="111"/>
    </location>
</feature>
<dbReference type="SMART" id="SM00278">
    <property type="entry name" value="HhH1"/>
    <property type="match status" value="2"/>
</dbReference>
<dbReference type="SUPFAM" id="SSF47781">
    <property type="entry name" value="RuvA domain 2-like"/>
    <property type="match status" value="1"/>
</dbReference>
<feature type="chain" id="PRO_5020618201" evidence="3">
    <location>
        <begin position="21"/>
        <end position="111"/>
    </location>
</feature>
<keyword evidence="6" id="KW-1185">Reference proteome</keyword>
<comment type="caution">
    <text evidence="5">The sequence shown here is derived from an EMBL/GenBank/DDBJ whole genome shotgun (WGS) entry which is preliminary data.</text>
</comment>
<dbReference type="Proteomes" id="UP000291822">
    <property type="component" value="Unassembled WGS sequence"/>
</dbReference>
<evidence type="ECO:0000256" key="3">
    <source>
        <dbReference type="SAM" id="SignalP"/>
    </source>
</evidence>
<dbReference type="Gene3D" id="1.10.150.280">
    <property type="entry name" value="AF1531-like domain"/>
    <property type="match status" value="1"/>
</dbReference>
<proteinExistence type="predicted"/>
<feature type="domain" description="Helix-hairpin-helix DNA-binding motif class 1" evidence="4">
    <location>
        <begin position="63"/>
        <end position="82"/>
    </location>
</feature>
<evidence type="ECO:0000256" key="1">
    <source>
        <dbReference type="ARBA" id="ARBA00022490"/>
    </source>
</evidence>
<protein>
    <submittedName>
        <fullName evidence="5">Helix-hairpin-helix domain-containing protein</fullName>
    </submittedName>
</protein>
<dbReference type="GO" id="GO:0006281">
    <property type="term" value="P:DNA repair"/>
    <property type="evidence" value="ECO:0007669"/>
    <property type="project" value="InterPro"/>
</dbReference>
<accession>A0A4R0YZY1</accession>
<reference evidence="5 6" key="1">
    <citation type="submission" date="2019-02" db="EMBL/GenBank/DDBJ databases">
        <title>Dyella amyloliquefaciens sp. nov., isolated from forest soil.</title>
        <authorList>
            <person name="Gao Z.-H."/>
            <person name="Qiu L.-H."/>
        </authorList>
    </citation>
    <scope>NUCLEOTIDE SEQUENCE [LARGE SCALE GENOMIC DNA]</scope>
    <source>
        <strain evidence="5 6">KACC 12747</strain>
    </source>
</reference>
<keyword evidence="3" id="KW-0732">Signal</keyword>